<organism evidence="4 5">
    <name type="scientific">Bugula neritina</name>
    <name type="common">Brown bryozoan</name>
    <name type="synonym">Sertularia neritina</name>
    <dbReference type="NCBI Taxonomy" id="10212"/>
    <lineage>
        <taxon>Eukaryota</taxon>
        <taxon>Metazoa</taxon>
        <taxon>Spiralia</taxon>
        <taxon>Lophotrochozoa</taxon>
        <taxon>Bryozoa</taxon>
        <taxon>Gymnolaemata</taxon>
        <taxon>Cheilostomatida</taxon>
        <taxon>Flustrina</taxon>
        <taxon>Buguloidea</taxon>
        <taxon>Bugulidae</taxon>
        <taxon>Bugula</taxon>
    </lineage>
</organism>
<dbReference type="AlphaFoldDB" id="A0A7J7KSX3"/>
<proteinExistence type="predicted"/>
<feature type="transmembrane region" description="Helical" evidence="2">
    <location>
        <begin position="110"/>
        <end position="131"/>
    </location>
</feature>
<evidence type="ECO:0000313" key="4">
    <source>
        <dbReference type="EMBL" id="KAF6041195.1"/>
    </source>
</evidence>
<name>A0A7J7KSX3_BUGNE</name>
<feature type="domain" description="GIPC1-3 GH1" evidence="3">
    <location>
        <begin position="68"/>
        <end position="111"/>
    </location>
</feature>
<dbReference type="Proteomes" id="UP000593567">
    <property type="component" value="Unassembled WGS sequence"/>
</dbReference>
<reference evidence="4" key="1">
    <citation type="submission" date="2020-06" db="EMBL/GenBank/DDBJ databases">
        <title>Draft genome of Bugula neritina, a colonial animal packing powerful symbionts and potential medicines.</title>
        <authorList>
            <person name="Rayko M."/>
        </authorList>
    </citation>
    <scope>NUCLEOTIDE SEQUENCE [LARGE SCALE GENOMIC DNA]</scope>
    <source>
        <strain evidence="4">Kwan_BN1</strain>
    </source>
</reference>
<dbReference type="InterPro" id="IPR056814">
    <property type="entry name" value="GIPC1-3_GH1"/>
</dbReference>
<dbReference type="InterPro" id="IPR017379">
    <property type="entry name" value="GIPC1/2/3"/>
</dbReference>
<gene>
    <name evidence="4" type="ORF">EB796_000533</name>
</gene>
<evidence type="ECO:0000256" key="1">
    <source>
        <dbReference type="SAM" id="MobiDB-lite"/>
    </source>
</evidence>
<keyword evidence="2" id="KW-1133">Transmembrane helix</keyword>
<accession>A0A7J7KSX3</accession>
<comment type="caution">
    <text evidence="4">The sequence shown here is derived from an EMBL/GenBank/DDBJ whole genome shotgun (WGS) entry which is preliminary data.</text>
</comment>
<evidence type="ECO:0000259" key="3">
    <source>
        <dbReference type="Pfam" id="PF25083"/>
    </source>
</evidence>
<evidence type="ECO:0000313" key="5">
    <source>
        <dbReference type="Proteomes" id="UP000593567"/>
    </source>
</evidence>
<dbReference type="OrthoDB" id="6509831at2759"/>
<keyword evidence="2" id="KW-0812">Transmembrane</keyword>
<evidence type="ECO:0000256" key="2">
    <source>
        <dbReference type="SAM" id="Phobius"/>
    </source>
</evidence>
<feature type="compositionally biased region" description="Low complexity" evidence="1">
    <location>
        <begin position="21"/>
        <end position="42"/>
    </location>
</feature>
<keyword evidence="5" id="KW-1185">Reference proteome</keyword>
<feature type="region of interest" description="Disordered" evidence="1">
    <location>
        <begin position="1"/>
        <end position="56"/>
    </location>
</feature>
<dbReference type="Pfam" id="PF25083">
    <property type="entry name" value="GIPC1_GH1"/>
    <property type="match status" value="1"/>
</dbReference>
<dbReference type="PANTHER" id="PTHR12259">
    <property type="entry name" value="RGS-GAIP INTERACTING PROTEIN GIPC"/>
    <property type="match status" value="1"/>
</dbReference>
<sequence>MPLFSKKKGDQKSEKHKHTTSNNGSNSSFGKSKPSFPSSGNPGAAGTTDHFGEYTPADEMAQTKPKLIFHCQQAHGSPTASISGFSNVKELYGAIAEAFQMEPTEVRNCYLIQALTVVYFIAVLYEGSWYLKQNIVLL</sequence>
<protein>
    <recommendedName>
        <fullName evidence="3">GIPC1-3 GH1 domain-containing protein</fullName>
    </recommendedName>
</protein>
<dbReference type="EMBL" id="VXIV02000069">
    <property type="protein sequence ID" value="KAF6041195.1"/>
    <property type="molecule type" value="Genomic_DNA"/>
</dbReference>
<dbReference type="PANTHER" id="PTHR12259:SF1">
    <property type="entry name" value="GH21964P"/>
    <property type="match status" value="1"/>
</dbReference>
<keyword evidence="2" id="KW-0472">Membrane</keyword>